<dbReference type="Proteomes" id="UP000775872">
    <property type="component" value="Unassembled WGS sequence"/>
</dbReference>
<dbReference type="Pfam" id="PF01593">
    <property type="entry name" value="Amino_oxidase"/>
    <property type="match status" value="1"/>
</dbReference>
<dbReference type="Gene3D" id="3.90.660.10">
    <property type="match status" value="1"/>
</dbReference>
<dbReference type="InterPro" id="IPR002937">
    <property type="entry name" value="Amino_oxidase"/>
</dbReference>
<dbReference type="SUPFAM" id="SSF51905">
    <property type="entry name" value="FAD/NAD(P)-binding domain"/>
    <property type="match status" value="1"/>
</dbReference>
<dbReference type="EC" id="1.4.3.-" evidence="6"/>
<feature type="binding site" evidence="5">
    <location>
        <begin position="64"/>
        <end position="65"/>
    </location>
    <ligand>
        <name>FAD</name>
        <dbReference type="ChEBI" id="CHEBI:57692"/>
    </ligand>
</feature>
<evidence type="ECO:0000256" key="6">
    <source>
        <dbReference type="RuleBase" id="RU362067"/>
    </source>
</evidence>
<feature type="signal peptide" evidence="7">
    <location>
        <begin position="1"/>
        <end position="28"/>
    </location>
</feature>
<dbReference type="EMBL" id="CABFOC020000013">
    <property type="protein sequence ID" value="CAH0045855.1"/>
    <property type="molecule type" value="Genomic_DNA"/>
</dbReference>
<sequence length="494" mass="52802">MKTLTKIPSLAAALQAIACLSLMVSADAVACDTEVDVVVVGGGFSGLKSAYDLQQSGLSTVVLEAKGAIGGRSRSVARKSGDGIIELGATWINNHTQPRVSALVYKFGLDTAVQYTAGDAVFQGPDGKARRVPPGSLNAGNEEDAAIEISLLGNFSVAAEAVNITYWKDYPEDQDLTIDQWIALHGYGNSSHARGLAGHLTRALVGREPYETGVHYLLDYIKSGLGLESLNSEDKGGAQYLKIKQGTTSIATSLAKAMTPGSVLVNTPVKTIKQSKHTSIVTTQTGKVFKARKVIIAIPTNTYRNITFSPPLPKKKETLVSNTKPGIYGKMILSYKEPWWRNAGLVGKFTSVSGPVCFSWDTSEPARSQYSLAVFIAGEIATRWHALSDAERKSSVLSHLGSLVGEDLAGKARDVLEINYVEWTKEEFLWGAPTSAMGPGLLRKYGDALREPHGNLHFGGGETAYEWKGYLEGAIRAGERAAAEVVAALGKGKQ</sequence>
<dbReference type="InterPro" id="IPR036188">
    <property type="entry name" value="FAD/NAD-bd_sf"/>
</dbReference>
<name>A0A9N9YYS8_9HYPO</name>
<dbReference type="PANTHER" id="PTHR43563">
    <property type="entry name" value="AMINE OXIDASE"/>
    <property type="match status" value="1"/>
</dbReference>
<organism evidence="9 10">
    <name type="scientific">Clonostachys solani</name>
    <dbReference type="NCBI Taxonomy" id="160281"/>
    <lineage>
        <taxon>Eukaryota</taxon>
        <taxon>Fungi</taxon>
        <taxon>Dikarya</taxon>
        <taxon>Ascomycota</taxon>
        <taxon>Pezizomycotina</taxon>
        <taxon>Sordariomycetes</taxon>
        <taxon>Hypocreomycetidae</taxon>
        <taxon>Hypocreales</taxon>
        <taxon>Bionectriaceae</taxon>
        <taxon>Clonostachys</taxon>
    </lineage>
</organism>
<comment type="cofactor">
    <cofactor evidence="1 6">
        <name>FAD</name>
        <dbReference type="ChEBI" id="CHEBI:57692"/>
    </cofactor>
</comment>
<keyword evidence="7" id="KW-0732">Signal</keyword>
<evidence type="ECO:0000256" key="2">
    <source>
        <dbReference type="ARBA" id="ARBA00005995"/>
    </source>
</evidence>
<comment type="similarity">
    <text evidence="2 6">Belongs to the flavin monoamine oxidase family.</text>
</comment>
<feature type="domain" description="Amine oxidase" evidence="8">
    <location>
        <begin position="44"/>
        <end position="485"/>
    </location>
</feature>
<dbReference type="AlphaFoldDB" id="A0A9N9YYS8"/>
<accession>A0A9N9YYS8</accession>
<evidence type="ECO:0000256" key="5">
    <source>
        <dbReference type="PIRSR" id="PIRSR601613-1"/>
    </source>
</evidence>
<comment type="catalytic activity">
    <reaction evidence="4">
        <text>a secondary aliphatic amine + O2 + H2O = a primary amine + an aldehyde + H2O2</text>
        <dbReference type="Rhea" id="RHEA:26414"/>
        <dbReference type="ChEBI" id="CHEBI:15377"/>
        <dbReference type="ChEBI" id="CHEBI:15379"/>
        <dbReference type="ChEBI" id="CHEBI:16240"/>
        <dbReference type="ChEBI" id="CHEBI:17478"/>
        <dbReference type="ChEBI" id="CHEBI:58855"/>
        <dbReference type="ChEBI" id="CHEBI:65296"/>
        <dbReference type="EC" id="1.4.3.4"/>
    </reaction>
</comment>
<keyword evidence="6" id="KW-0285">Flavoprotein</keyword>
<reference evidence="9 10" key="2">
    <citation type="submission" date="2021-10" db="EMBL/GenBank/DDBJ databases">
        <authorList>
            <person name="Piombo E."/>
        </authorList>
    </citation>
    <scope>NUCLEOTIDE SEQUENCE [LARGE SCALE GENOMIC DNA]</scope>
</reference>
<dbReference type="GO" id="GO:0097621">
    <property type="term" value="F:monoamine oxidase activity"/>
    <property type="evidence" value="ECO:0007669"/>
    <property type="project" value="UniProtKB-EC"/>
</dbReference>
<gene>
    <name evidence="9" type="ORF">CSOL1703_00012486</name>
</gene>
<feature type="chain" id="PRO_5040161525" description="Amine oxidase" evidence="7">
    <location>
        <begin position="29"/>
        <end position="494"/>
    </location>
</feature>
<proteinExistence type="inferred from homology"/>
<keyword evidence="10" id="KW-1185">Reference proteome</keyword>
<protein>
    <recommendedName>
        <fullName evidence="6">Amine oxidase</fullName>
        <ecNumber evidence="6">1.4.3.-</ecNumber>
    </recommendedName>
</protein>
<keyword evidence="3 6" id="KW-0560">Oxidoreductase</keyword>
<feature type="binding site" evidence="5">
    <location>
        <position position="269"/>
    </location>
    <ligand>
        <name>FAD</name>
        <dbReference type="ChEBI" id="CHEBI:57692"/>
    </ligand>
</feature>
<comment type="caution">
    <text evidence="9">The sequence shown here is derived from an EMBL/GenBank/DDBJ whole genome shotgun (WGS) entry which is preliminary data.</text>
</comment>
<dbReference type="OrthoDB" id="5046242at2759"/>
<evidence type="ECO:0000256" key="1">
    <source>
        <dbReference type="ARBA" id="ARBA00001974"/>
    </source>
</evidence>
<dbReference type="SUPFAM" id="SSF54373">
    <property type="entry name" value="FAD-linked reductases, C-terminal domain"/>
    <property type="match status" value="1"/>
</dbReference>
<evidence type="ECO:0000256" key="3">
    <source>
        <dbReference type="ARBA" id="ARBA00023002"/>
    </source>
</evidence>
<feature type="binding site" evidence="5">
    <location>
        <position position="462"/>
    </location>
    <ligand>
        <name>FAD</name>
        <dbReference type="ChEBI" id="CHEBI:57692"/>
    </ligand>
</feature>
<dbReference type="PRINTS" id="PR00757">
    <property type="entry name" value="AMINEOXDASEF"/>
</dbReference>
<dbReference type="Gene3D" id="3.50.50.60">
    <property type="entry name" value="FAD/NAD(P)-binding domain"/>
    <property type="match status" value="1"/>
</dbReference>
<evidence type="ECO:0000313" key="10">
    <source>
        <dbReference type="Proteomes" id="UP000775872"/>
    </source>
</evidence>
<evidence type="ECO:0000256" key="4">
    <source>
        <dbReference type="ARBA" id="ARBA00048448"/>
    </source>
</evidence>
<feature type="binding site" evidence="5">
    <location>
        <position position="375"/>
    </location>
    <ligand>
        <name>substrate</name>
    </ligand>
</feature>
<keyword evidence="6" id="KW-0274">FAD</keyword>
<evidence type="ECO:0000259" key="8">
    <source>
        <dbReference type="Pfam" id="PF01593"/>
    </source>
</evidence>
<feature type="binding site" evidence="5">
    <location>
        <position position="45"/>
    </location>
    <ligand>
        <name>FAD</name>
        <dbReference type="ChEBI" id="CHEBI:57692"/>
    </ligand>
</feature>
<evidence type="ECO:0000256" key="7">
    <source>
        <dbReference type="SAM" id="SignalP"/>
    </source>
</evidence>
<dbReference type="Gene3D" id="1.10.405.10">
    <property type="entry name" value="Guanine Nucleotide Dissociation Inhibitor, domain 1"/>
    <property type="match status" value="1"/>
</dbReference>
<evidence type="ECO:0000313" key="9">
    <source>
        <dbReference type="EMBL" id="CAH0045855.1"/>
    </source>
</evidence>
<dbReference type="InterPro" id="IPR001613">
    <property type="entry name" value="Flavin_amine_oxidase"/>
</dbReference>
<reference evidence="10" key="1">
    <citation type="submission" date="2019-06" db="EMBL/GenBank/DDBJ databases">
        <authorList>
            <person name="Broberg M."/>
        </authorList>
    </citation>
    <scope>NUCLEOTIDE SEQUENCE [LARGE SCALE GENOMIC DNA]</scope>
</reference>
<dbReference type="InterPro" id="IPR050703">
    <property type="entry name" value="Flavin_MAO"/>
</dbReference>
<dbReference type="PANTHER" id="PTHR43563:SF14">
    <property type="entry name" value="AMINE OXIDASE"/>
    <property type="match status" value="1"/>
</dbReference>